<dbReference type="AlphaFoldDB" id="A0A7X2IZD2"/>
<dbReference type="OrthoDB" id="9793283at2"/>
<comment type="caution">
    <text evidence="8">The sequence shown here is derived from an EMBL/GenBank/DDBJ whole genome shotgun (WGS) entry which is preliminary data.</text>
</comment>
<gene>
    <name evidence="8" type="ORF">GJU40_09750</name>
</gene>
<name>A0A7X2IZD2_9BACI</name>
<feature type="transmembrane region" description="Helical" evidence="7">
    <location>
        <begin position="380"/>
        <end position="398"/>
    </location>
</feature>
<evidence type="ECO:0000313" key="9">
    <source>
        <dbReference type="Proteomes" id="UP000448867"/>
    </source>
</evidence>
<dbReference type="PANTHER" id="PTHR23517">
    <property type="entry name" value="RESISTANCE PROTEIN MDTM, PUTATIVE-RELATED-RELATED"/>
    <property type="match status" value="1"/>
</dbReference>
<dbReference type="InterPro" id="IPR011701">
    <property type="entry name" value="MFS"/>
</dbReference>
<dbReference type="EMBL" id="WKKI01000015">
    <property type="protein sequence ID" value="MRX72434.1"/>
    <property type="molecule type" value="Genomic_DNA"/>
</dbReference>
<keyword evidence="9" id="KW-1185">Reference proteome</keyword>
<evidence type="ECO:0000256" key="6">
    <source>
        <dbReference type="ARBA" id="ARBA00023136"/>
    </source>
</evidence>
<feature type="transmembrane region" description="Helical" evidence="7">
    <location>
        <begin position="39"/>
        <end position="59"/>
    </location>
</feature>
<reference evidence="8 9" key="1">
    <citation type="submission" date="2019-11" db="EMBL/GenBank/DDBJ databases">
        <title>Bacillus lacus genome.</title>
        <authorList>
            <person name="Allen C.J."/>
            <person name="Newman J.D."/>
        </authorList>
    </citation>
    <scope>NUCLEOTIDE SEQUENCE [LARGE SCALE GENOMIC DNA]</scope>
    <source>
        <strain evidence="8 9">KCTC 33946</strain>
    </source>
</reference>
<dbReference type="InterPro" id="IPR036259">
    <property type="entry name" value="MFS_trans_sf"/>
</dbReference>
<dbReference type="CDD" id="cd17329">
    <property type="entry name" value="MFS_MdtH_MDR_like"/>
    <property type="match status" value="1"/>
</dbReference>
<dbReference type="Pfam" id="PF07690">
    <property type="entry name" value="MFS_1"/>
    <property type="match status" value="2"/>
</dbReference>
<keyword evidence="6 7" id="KW-0472">Membrane</keyword>
<feature type="transmembrane region" description="Helical" evidence="7">
    <location>
        <begin position="137"/>
        <end position="158"/>
    </location>
</feature>
<keyword evidence="4 7" id="KW-0812">Transmembrane</keyword>
<feature type="transmembrane region" description="Helical" evidence="7">
    <location>
        <begin position="101"/>
        <end position="125"/>
    </location>
</feature>
<dbReference type="Gene3D" id="1.20.1250.20">
    <property type="entry name" value="MFS general substrate transporter like domains"/>
    <property type="match status" value="1"/>
</dbReference>
<accession>A0A7X2IZD2</accession>
<dbReference type="GO" id="GO:0005886">
    <property type="term" value="C:plasma membrane"/>
    <property type="evidence" value="ECO:0007669"/>
    <property type="project" value="UniProtKB-SubCell"/>
</dbReference>
<dbReference type="SUPFAM" id="SSF103473">
    <property type="entry name" value="MFS general substrate transporter"/>
    <property type="match status" value="1"/>
</dbReference>
<feature type="transmembrane region" description="Helical" evidence="7">
    <location>
        <begin position="294"/>
        <end position="310"/>
    </location>
</feature>
<feature type="transmembrane region" description="Helical" evidence="7">
    <location>
        <begin position="12"/>
        <end position="33"/>
    </location>
</feature>
<keyword evidence="2" id="KW-0813">Transport</keyword>
<feature type="transmembrane region" description="Helical" evidence="7">
    <location>
        <begin position="209"/>
        <end position="228"/>
    </location>
</feature>
<dbReference type="GO" id="GO:0022857">
    <property type="term" value="F:transmembrane transporter activity"/>
    <property type="evidence" value="ECO:0007669"/>
    <property type="project" value="InterPro"/>
</dbReference>
<evidence type="ECO:0000256" key="2">
    <source>
        <dbReference type="ARBA" id="ARBA00022448"/>
    </source>
</evidence>
<feature type="transmembrane region" description="Helical" evidence="7">
    <location>
        <begin position="355"/>
        <end position="374"/>
    </location>
</feature>
<protein>
    <submittedName>
        <fullName evidence="8">MFS transporter</fullName>
    </submittedName>
</protein>
<keyword evidence="5 7" id="KW-1133">Transmembrane helix</keyword>
<dbReference type="InterPro" id="IPR050171">
    <property type="entry name" value="MFS_Transporters"/>
</dbReference>
<evidence type="ECO:0000256" key="7">
    <source>
        <dbReference type="SAM" id="Phobius"/>
    </source>
</evidence>
<organism evidence="8 9">
    <name type="scientific">Metabacillus lacus</name>
    <dbReference type="NCBI Taxonomy" id="1983721"/>
    <lineage>
        <taxon>Bacteria</taxon>
        <taxon>Bacillati</taxon>
        <taxon>Bacillota</taxon>
        <taxon>Bacilli</taxon>
        <taxon>Bacillales</taxon>
        <taxon>Bacillaceae</taxon>
        <taxon>Metabacillus</taxon>
    </lineage>
</organism>
<dbReference type="RefSeq" id="WP_154307590.1">
    <property type="nucleotide sequence ID" value="NZ_WKKI01000015.1"/>
</dbReference>
<feature type="transmembrane region" description="Helical" evidence="7">
    <location>
        <begin position="164"/>
        <end position="184"/>
    </location>
</feature>
<feature type="transmembrane region" description="Helical" evidence="7">
    <location>
        <begin position="316"/>
        <end position="334"/>
    </location>
</feature>
<keyword evidence="3" id="KW-1003">Cell membrane</keyword>
<proteinExistence type="predicted"/>
<dbReference type="Proteomes" id="UP000448867">
    <property type="component" value="Unassembled WGS sequence"/>
</dbReference>
<comment type="subcellular location">
    <subcellularLocation>
        <location evidence="1">Cell membrane</location>
        <topology evidence="1">Multi-pass membrane protein</topology>
    </subcellularLocation>
</comment>
<evidence type="ECO:0000256" key="1">
    <source>
        <dbReference type="ARBA" id="ARBA00004651"/>
    </source>
</evidence>
<evidence type="ECO:0000256" key="4">
    <source>
        <dbReference type="ARBA" id="ARBA00022692"/>
    </source>
</evidence>
<evidence type="ECO:0000313" key="8">
    <source>
        <dbReference type="EMBL" id="MRX72434.1"/>
    </source>
</evidence>
<sequence length="416" mass="46145">MKLNKNIKLRIFISFLTRVNGTMIFPFMAIYFTAALGPVTASMMLVTQVAVQFAASIYGGHWADVMGRKKLMMIGEMVKTAAFMGMLLCNTPYWSSAWGTFFMLLLIGISQGLIMPASEAMLIDVSTKEIRSFMYSVNYWATNLAFMIGIAAGGWLYKDYFYELLISLVIMSFLTLWMTGALLTETYRPAAGKKAEAGFRSLWGSYRSVMADTPFLLFTLAGIAILSLEFQRNNFVAVRLEEEIQSAAYFTWLGGGIELDGVKLLSLLTIENTLLIVLLTAAAAKWLQNKSEELYMYVGFILFGLGFGIMCFAADFYLLALSVFILSIGELIYVPTRQSLLADMIDESKRGAYMAFNGFVFQIGKMFGALGIVVGKTVGATGMMLLCFLFALIGCLLARKSLLLKNKVKVVKEMTV</sequence>
<evidence type="ECO:0000256" key="5">
    <source>
        <dbReference type="ARBA" id="ARBA00022989"/>
    </source>
</evidence>
<evidence type="ECO:0000256" key="3">
    <source>
        <dbReference type="ARBA" id="ARBA00022475"/>
    </source>
</evidence>
<dbReference type="PANTHER" id="PTHR23517:SF3">
    <property type="entry name" value="INTEGRAL MEMBRANE TRANSPORT PROTEIN"/>
    <property type="match status" value="1"/>
</dbReference>